<dbReference type="PANTHER" id="PTHR36688">
    <property type="entry name" value="ENDO/EXONUCLEASE/PHOSPHATASE DOMAIN-CONTAINING PROTEIN"/>
    <property type="match status" value="1"/>
</dbReference>
<dbReference type="OrthoDB" id="6626393at2759"/>
<protein>
    <recommendedName>
        <fullName evidence="3">Endonuclease/exonuclease/phosphatase</fullName>
    </recommendedName>
</protein>
<name>A0A5E4M4Q2_9HEMI</name>
<sequence>MVTRHILGNFPHSQHRPILLNYGLQIPLIRSLPKPRWNFRKVNWVDYGNELDHIISWIPPKASSYDRFVGAIKSKNNNSTIADDLIGRLNAIRKQRWSETTAELDFTHSSHKAWGLMKRLGDHSHSKKKQEILSANKVESRIIEMGKTQSCKVHSRTIKAELRRQKKKTTTTYNAAGLDGIYPEFIKHADPRVREWLARFYSNILDTTNIPKQFKRAKVIALLKPGKSETEAADYRPISLLNIPYKILEAHPGENTASY</sequence>
<reference evidence="1 2" key="1">
    <citation type="submission" date="2019-08" db="EMBL/GenBank/DDBJ databases">
        <authorList>
            <person name="Alioto T."/>
            <person name="Alioto T."/>
            <person name="Gomez Garrido J."/>
        </authorList>
    </citation>
    <scope>NUCLEOTIDE SEQUENCE [LARGE SCALE GENOMIC DNA]</scope>
</reference>
<dbReference type="Proteomes" id="UP000325440">
    <property type="component" value="Unassembled WGS sequence"/>
</dbReference>
<accession>A0A5E4M4Q2</accession>
<evidence type="ECO:0000313" key="2">
    <source>
        <dbReference type="Proteomes" id="UP000325440"/>
    </source>
</evidence>
<gene>
    <name evidence="1" type="ORF">CINCED_3A020119</name>
</gene>
<organism evidence="1 2">
    <name type="scientific">Cinara cedri</name>
    <dbReference type="NCBI Taxonomy" id="506608"/>
    <lineage>
        <taxon>Eukaryota</taxon>
        <taxon>Metazoa</taxon>
        <taxon>Ecdysozoa</taxon>
        <taxon>Arthropoda</taxon>
        <taxon>Hexapoda</taxon>
        <taxon>Insecta</taxon>
        <taxon>Pterygota</taxon>
        <taxon>Neoptera</taxon>
        <taxon>Paraneoptera</taxon>
        <taxon>Hemiptera</taxon>
        <taxon>Sternorrhyncha</taxon>
        <taxon>Aphidomorpha</taxon>
        <taxon>Aphidoidea</taxon>
        <taxon>Aphididae</taxon>
        <taxon>Lachninae</taxon>
        <taxon>Cinara</taxon>
    </lineage>
</organism>
<dbReference type="PANTHER" id="PTHR36688:SF1">
    <property type="entry name" value="ENDONUCLEASE_EXONUCLEASE_PHOSPHATASE DOMAIN-CONTAINING PROTEIN"/>
    <property type="match status" value="1"/>
</dbReference>
<proteinExistence type="predicted"/>
<dbReference type="EMBL" id="CABPRJ010000029">
    <property type="protein sequence ID" value="VVC26290.1"/>
    <property type="molecule type" value="Genomic_DNA"/>
</dbReference>
<evidence type="ECO:0008006" key="3">
    <source>
        <dbReference type="Google" id="ProtNLM"/>
    </source>
</evidence>
<dbReference type="AlphaFoldDB" id="A0A5E4M4Q2"/>
<dbReference type="InterPro" id="IPR052560">
    <property type="entry name" value="RdDP_mobile_element"/>
</dbReference>
<keyword evidence="2" id="KW-1185">Reference proteome</keyword>
<evidence type="ECO:0000313" key="1">
    <source>
        <dbReference type="EMBL" id="VVC26290.1"/>
    </source>
</evidence>